<dbReference type="CTD" id="78776486"/>
<evidence type="ECO:0000313" key="2">
    <source>
        <dbReference type="EMBL" id="KAF1750575.1"/>
    </source>
</evidence>
<proteinExistence type="predicted"/>
<dbReference type="AlphaFoldDB" id="A0A6A5G7D3"/>
<dbReference type="EMBL" id="WUAV01000005">
    <property type="protein sequence ID" value="KAF1750575.1"/>
    <property type="molecule type" value="Genomic_DNA"/>
</dbReference>
<protein>
    <submittedName>
        <fullName evidence="2">Uncharacterized protein</fullName>
    </submittedName>
</protein>
<sequence>MSQRRRRLNLPPGDVAHHESEDSTERHQNPEGSVEEVVKVEDGAEFSVEKHQREEEDEGVQIVVHRQTPQTIADRGEHSGIDFFYSEKLENSNFGVKNGIFRDIPWKNLNFRAFLLRK</sequence>
<name>A0A6A5G7D3_CAERE</name>
<dbReference type="Proteomes" id="UP000483820">
    <property type="component" value="Chromosome V"/>
</dbReference>
<comment type="caution">
    <text evidence="2">The sequence shown here is derived from an EMBL/GenBank/DDBJ whole genome shotgun (WGS) entry which is preliminary data.</text>
</comment>
<gene>
    <name evidence="2" type="ORF">GCK72_017126</name>
</gene>
<evidence type="ECO:0000313" key="3">
    <source>
        <dbReference type="Proteomes" id="UP000483820"/>
    </source>
</evidence>
<dbReference type="GeneID" id="78776486"/>
<organism evidence="2 3">
    <name type="scientific">Caenorhabditis remanei</name>
    <name type="common">Caenorhabditis vulgaris</name>
    <dbReference type="NCBI Taxonomy" id="31234"/>
    <lineage>
        <taxon>Eukaryota</taxon>
        <taxon>Metazoa</taxon>
        <taxon>Ecdysozoa</taxon>
        <taxon>Nematoda</taxon>
        <taxon>Chromadorea</taxon>
        <taxon>Rhabditida</taxon>
        <taxon>Rhabditina</taxon>
        <taxon>Rhabditomorpha</taxon>
        <taxon>Rhabditoidea</taxon>
        <taxon>Rhabditidae</taxon>
        <taxon>Peloderinae</taxon>
        <taxon>Caenorhabditis</taxon>
    </lineage>
</organism>
<feature type="compositionally biased region" description="Basic and acidic residues" evidence="1">
    <location>
        <begin position="15"/>
        <end position="29"/>
    </location>
</feature>
<dbReference type="KEGG" id="crq:GCK72_017126"/>
<dbReference type="RefSeq" id="XP_053580809.1">
    <property type="nucleotide sequence ID" value="XM_053731896.1"/>
</dbReference>
<reference evidence="2 3" key="1">
    <citation type="submission" date="2019-12" db="EMBL/GenBank/DDBJ databases">
        <title>Chromosome-level assembly of the Caenorhabditis remanei genome.</title>
        <authorList>
            <person name="Teterina A.A."/>
            <person name="Willis J.H."/>
            <person name="Phillips P.C."/>
        </authorList>
    </citation>
    <scope>NUCLEOTIDE SEQUENCE [LARGE SCALE GENOMIC DNA]</scope>
    <source>
        <strain evidence="2 3">PX506</strain>
        <tissue evidence="2">Whole organism</tissue>
    </source>
</reference>
<feature type="region of interest" description="Disordered" evidence="1">
    <location>
        <begin position="1"/>
        <end position="36"/>
    </location>
</feature>
<evidence type="ECO:0000256" key="1">
    <source>
        <dbReference type="SAM" id="MobiDB-lite"/>
    </source>
</evidence>
<accession>A0A6A5G7D3</accession>